<reference evidence="3 4" key="1">
    <citation type="submission" date="2018-08" db="EMBL/GenBank/DDBJ databases">
        <title>Genomic Encyclopedia of Archaeal and Bacterial Type Strains, Phase II (KMG-II): from individual species to whole genera.</title>
        <authorList>
            <person name="Goeker M."/>
        </authorList>
    </citation>
    <scope>NUCLEOTIDE SEQUENCE [LARGE SCALE GENOMIC DNA]</scope>
    <source>
        <strain evidence="3 4">DSM 45791</strain>
    </source>
</reference>
<dbReference type="SUPFAM" id="SSF51735">
    <property type="entry name" value="NAD(P)-binding Rossmann-fold domains"/>
    <property type="match status" value="1"/>
</dbReference>
<dbReference type="SUPFAM" id="SSF56059">
    <property type="entry name" value="Glutathione synthetase ATP-binding domain-like"/>
    <property type="match status" value="1"/>
</dbReference>
<dbReference type="PROSITE" id="PS50975">
    <property type="entry name" value="ATP_GRASP"/>
    <property type="match status" value="1"/>
</dbReference>
<dbReference type="OrthoDB" id="190266at2"/>
<evidence type="ECO:0000313" key="3">
    <source>
        <dbReference type="EMBL" id="REH45891.1"/>
    </source>
</evidence>
<dbReference type="Proteomes" id="UP000256269">
    <property type="component" value="Unassembled WGS sequence"/>
</dbReference>
<dbReference type="InterPro" id="IPR003781">
    <property type="entry name" value="CoA-bd"/>
</dbReference>
<dbReference type="RefSeq" id="WP_116176069.1">
    <property type="nucleotide sequence ID" value="NZ_CP144375.1"/>
</dbReference>
<dbReference type="Pfam" id="PF13607">
    <property type="entry name" value="Succ_CoA_lig"/>
    <property type="match status" value="1"/>
</dbReference>
<evidence type="ECO:0000313" key="4">
    <source>
        <dbReference type="Proteomes" id="UP000256269"/>
    </source>
</evidence>
<dbReference type="PANTHER" id="PTHR42793:SF1">
    <property type="entry name" value="PEPTIDYL-LYSINE N-ACETYLTRANSFERASE PATZ"/>
    <property type="match status" value="1"/>
</dbReference>
<dbReference type="Gene3D" id="3.30.470.20">
    <property type="entry name" value="ATP-grasp fold, B domain"/>
    <property type="match status" value="1"/>
</dbReference>
<accession>A0A3E0HHF7</accession>
<dbReference type="InterPro" id="IPR011761">
    <property type="entry name" value="ATP-grasp"/>
</dbReference>
<dbReference type="Pfam" id="PF19045">
    <property type="entry name" value="Ligase_CoA_2"/>
    <property type="match status" value="1"/>
</dbReference>
<gene>
    <name evidence="3" type="ORF">BCF44_10723</name>
</gene>
<dbReference type="InterPro" id="IPR016102">
    <property type="entry name" value="Succinyl-CoA_synth-like"/>
</dbReference>
<dbReference type="GO" id="GO:0043758">
    <property type="term" value="F:acetate-CoA ligase (ADP-forming) activity"/>
    <property type="evidence" value="ECO:0007669"/>
    <property type="project" value="InterPro"/>
</dbReference>
<keyword evidence="1" id="KW-0067">ATP-binding</keyword>
<comment type="caution">
    <text evidence="3">The sequence shown here is derived from an EMBL/GenBank/DDBJ whole genome shotgun (WGS) entry which is preliminary data.</text>
</comment>
<name>A0A3E0HHF7_9PSEU</name>
<dbReference type="InterPro" id="IPR036291">
    <property type="entry name" value="NAD(P)-bd_dom_sf"/>
</dbReference>
<evidence type="ECO:0000259" key="2">
    <source>
        <dbReference type="PROSITE" id="PS50975"/>
    </source>
</evidence>
<dbReference type="Gene3D" id="3.40.50.720">
    <property type="entry name" value="NAD(P)-binding Rossmann-like Domain"/>
    <property type="match status" value="1"/>
</dbReference>
<dbReference type="AlphaFoldDB" id="A0A3E0HHF7"/>
<dbReference type="InterPro" id="IPR043938">
    <property type="entry name" value="Ligase_CoA_dom"/>
</dbReference>
<proteinExistence type="predicted"/>
<dbReference type="GO" id="GO:0005524">
    <property type="term" value="F:ATP binding"/>
    <property type="evidence" value="ECO:0007669"/>
    <property type="project" value="UniProtKB-UniRule"/>
</dbReference>
<dbReference type="GO" id="GO:0046872">
    <property type="term" value="F:metal ion binding"/>
    <property type="evidence" value="ECO:0007669"/>
    <property type="project" value="InterPro"/>
</dbReference>
<dbReference type="SMART" id="SM00881">
    <property type="entry name" value="CoA_binding"/>
    <property type="match status" value="1"/>
</dbReference>
<evidence type="ECO:0000256" key="1">
    <source>
        <dbReference type="PROSITE-ProRule" id="PRU00409"/>
    </source>
</evidence>
<feature type="domain" description="ATP-grasp" evidence="2">
    <location>
        <begin position="479"/>
        <end position="672"/>
    </location>
</feature>
<keyword evidence="4" id="KW-1185">Reference proteome</keyword>
<dbReference type="InterPro" id="IPR032875">
    <property type="entry name" value="Succ_CoA_lig_flav_dom"/>
</dbReference>
<dbReference type="Pfam" id="PF13380">
    <property type="entry name" value="CoA_binding_2"/>
    <property type="match status" value="1"/>
</dbReference>
<organism evidence="3 4">
    <name type="scientific">Kutzneria buriramensis</name>
    <dbReference type="NCBI Taxonomy" id="1045776"/>
    <lineage>
        <taxon>Bacteria</taxon>
        <taxon>Bacillati</taxon>
        <taxon>Actinomycetota</taxon>
        <taxon>Actinomycetes</taxon>
        <taxon>Pseudonocardiales</taxon>
        <taxon>Pseudonocardiaceae</taxon>
        <taxon>Kutzneria</taxon>
    </lineage>
</organism>
<sequence>MRSLDTLFTPRTVAILGASNDEAKYGNWISVQALRMSRPVYLINRRGEKVLGEPTYRRMADVPEPVDLVVITVPAGGFEEAVDDALAAGATAIVGITSGFAELGDEGRAAQVAVAAKIRAAGAVLLGPNCLGVLDTTSDLYLVSNPLPRGPIGLVSQSGNMALELSKFLADRGLGFSRFASLGNQADLGAADLIRAYAHHPGTEVIAAYCEDFQDGRAFVAACGEAVAAGKPVVLLTVGRSTASTRAARSHTGSLTSDSAVIDAACRAAGVDRVRSPREMADLVTALHRHGSAPARRVAVIADGGGHASTAADIADANGLAVQEFRPELQAALKADLPPSAGVANPVDLAGAGEQDIASFARTIDRVLTDPDIDSVLVTGYFGGYGDYGPDLAAREIATATAMAEHVHRHGKPLVVHTMCSDSLAADELRRHGIGVFRTVDDAARTLGMLADHAEHRPVTKTLPEAAQPVTESGYWHARELLKAGGLTFPDARLATDVVQAAEEIGYPVVLKAMGLLHKSDAGGVAIGLSDRDELCRAHQDMVKRLNVSEYCVERMAGGGVELIVGVRRDAGFGPVLMVGLGGVFTEILKDVTFALAPVTPQEAETMLRSLQAAPLLHGARGREPVDLAAAAEAVAAISEVGAAHPEIAELEVNPLLATPSGCLGLDARIVLVER</sequence>
<protein>
    <submittedName>
        <fullName evidence="3">Acyl-CoA synthetase (NDP forming)</fullName>
    </submittedName>
</protein>
<dbReference type="SUPFAM" id="SSF52210">
    <property type="entry name" value="Succinyl-CoA synthetase domains"/>
    <property type="match status" value="2"/>
</dbReference>
<dbReference type="Gene3D" id="3.40.50.261">
    <property type="entry name" value="Succinyl-CoA synthetase domains"/>
    <property type="match status" value="2"/>
</dbReference>
<dbReference type="Pfam" id="PF13549">
    <property type="entry name" value="ATP-grasp_5"/>
    <property type="match status" value="1"/>
</dbReference>
<dbReference type="InterPro" id="IPR013815">
    <property type="entry name" value="ATP_grasp_subdomain_1"/>
</dbReference>
<keyword evidence="1" id="KW-0547">Nucleotide-binding</keyword>
<dbReference type="PANTHER" id="PTHR42793">
    <property type="entry name" value="COA BINDING DOMAIN CONTAINING PROTEIN"/>
    <property type="match status" value="1"/>
</dbReference>
<dbReference type="EMBL" id="QUNO01000007">
    <property type="protein sequence ID" value="REH45891.1"/>
    <property type="molecule type" value="Genomic_DNA"/>
</dbReference>
<dbReference type="Gene3D" id="3.30.1490.20">
    <property type="entry name" value="ATP-grasp fold, A domain"/>
    <property type="match status" value="1"/>
</dbReference>